<organism evidence="1 2">
    <name type="scientific">Amycolatopsis bartoniae</name>
    <dbReference type="NCBI Taxonomy" id="941986"/>
    <lineage>
        <taxon>Bacteria</taxon>
        <taxon>Bacillati</taxon>
        <taxon>Actinomycetota</taxon>
        <taxon>Actinomycetes</taxon>
        <taxon>Pseudonocardiales</taxon>
        <taxon>Pseudonocardiaceae</taxon>
        <taxon>Amycolatopsis</taxon>
    </lineage>
</organism>
<evidence type="ECO:0000313" key="2">
    <source>
        <dbReference type="Proteomes" id="UP000658656"/>
    </source>
</evidence>
<sequence length="178" mass="20219">MSLLDEHVPRYDLFAREHRVLPVPPERVWPALGPLLEDPPRVLDEVWFPARSRAGVANFDEVLSTASWVRLGRDEREVVLGAAGRFWTPFMDWQRLSAAEFATFSRPRRATIAVAVSVRPYGEAGTLLSFEARVRATDAIAFRWADWYWHAIRPSARLTIQDLLRALEHVAISNSSGV</sequence>
<proteinExistence type="predicted"/>
<accession>A0A8H9IQS4</accession>
<dbReference type="AlphaFoldDB" id="A0A8H9IQS4"/>
<evidence type="ECO:0008006" key="3">
    <source>
        <dbReference type="Google" id="ProtNLM"/>
    </source>
</evidence>
<name>A0A8H9IQS4_9PSEU</name>
<dbReference type="OrthoDB" id="5464833at2"/>
<dbReference type="Proteomes" id="UP000658656">
    <property type="component" value="Unassembled WGS sequence"/>
</dbReference>
<protein>
    <recommendedName>
        <fullName evidence="3">SRPBCC family protein</fullName>
    </recommendedName>
</protein>
<comment type="caution">
    <text evidence="1">The sequence shown here is derived from an EMBL/GenBank/DDBJ whole genome shotgun (WGS) entry which is preliminary data.</text>
</comment>
<reference evidence="1" key="1">
    <citation type="journal article" date="2014" name="Int. J. Syst. Evol. Microbiol.">
        <title>Complete genome sequence of Corynebacterium casei LMG S-19264T (=DSM 44701T), isolated from a smear-ripened cheese.</title>
        <authorList>
            <consortium name="US DOE Joint Genome Institute (JGI-PGF)"/>
            <person name="Walter F."/>
            <person name="Albersmeier A."/>
            <person name="Kalinowski J."/>
            <person name="Ruckert C."/>
        </authorList>
    </citation>
    <scope>NUCLEOTIDE SEQUENCE</scope>
    <source>
        <strain evidence="1">CGMCC 4.7679</strain>
    </source>
</reference>
<dbReference type="RefSeq" id="WP_145937856.1">
    <property type="nucleotide sequence ID" value="NZ_BNAV01000001.1"/>
</dbReference>
<keyword evidence="2" id="KW-1185">Reference proteome</keyword>
<gene>
    <name evidence="1" type="ORF">GCM10017566_03940</name>
</gene>
<evidence type="ECO:0000313" key="1">
    <source>
        <dbReference type="EMBL" id="GHF34460.1"/>
    </source>
</evidence>
<dbReference type="EMBL" id="BNAV01000001">
    <property type="protein sequence ID" value="GHF34460.1"/>
    <property type="molecule type" value="Genomic_DNA"/>
</dbReference>
<reference evidence="1" key="2">
    <citation type="submission" date="2020-09" db="EMBL/GenBank/DDBJ databases">
        <authorList>
            <person name="Sun Q."/>
            <person name="Zhou Y."/>
        </authorList>
    </citation>
    <scope>NUCLEOTIDE SEQUENCE</scope>
    <source>
        <strain evidence="1">CGMCC 4.7679</strain>
    </source>
</reference>